<evidence type="ECO:0000256" key="1">
    <source>
        <dbReference type="SAM" id="SignalP"/>
    </source>
</evidence>
<evidence type="ECO:0000259" key="2">
    <source>
        <dbReference type="Pfam" id="PF12146"/>
    </source>
</evidence>
<sequence>MRRAALILALSALPAAAEPVALSVDRPFGALHGTLETAPGPARAAAVILPGSGPTDRDGNSPLGLRTDAYRLLAEALAAQGIATLRIDKRGIGASAGDPDAVSLAAYRADTEAWIAAIRAETGAPCAWLIGHSEGGLLALDAAGLPGVCGLVLLAAPGRDLGALMRDQVAQQPALAPALPAFETALAALVETGAPDTAGLPPPLAAIFGPATRGYLRELVTTDPAALLAATDLPVLILDGDADIQVPPSEGDRLAAARPDAPRITLPGMTHTLKRAAPADDSAAALTAASLATYADPSLPLHDVLVPAIAGVLLAPR</sequence>
<evidence type="ECO:0000313" key="3">
    <source>
        <dbReference type="EMBL" id="NKX44219.1"/>
    </source>
</evidence>
<dbReference type="InterPro" id="IPR022742">
    <property type="entry name" value="Hydrolase_4"/>
</dbReference>
<dbReference type="InterPro" id="IPR029058">
    <property type="entry name" value="AB_hydrolase_fold"/>
</dbReference>
<feature type="signal peptide" evidence="1">
    <location>
        <begin position="1"/>
        <end position="17"/>
    </location>
</feature>
<dbReference type="GO" id="GO:0052689">
    <property type="term" value="F:carboxylic ester hydrolase activity"/>
    <property type="evidence" value="ECO:0007669"/>
    <property type="project" value="TreeGrafter"/>
</dbReference>
<evidence type="ECO:0000313" key="4">
    <source>
        <dbReference type="Proteomes" id="UP000526408"/>
    </source>
</evidence>
<keyword evidence="4" id="KW-1185">Reference proteome</keyword>
<protein>
    <submittedName>
        <fullName evidence="3">Alpha/beta hydrolase</fullName>
    </submittedName>
</protein>
<dbReference type="InterPro" id="IPR053145">
    <property type="entry name" value="AB_hydrolase_Est10"/>
</dbReference>
<comment type="caution">
    <text evidence="3">The sequence shown here is derived from an EMBL/GenBank/DDBJ whole genome shotgun (WGS) entry which is preliminary data.</text>
</comment>
<dbReference type="EMBL" id="JAAZQQ010000002">
    <property type="protein sequence ID" value="NKX44219.1"/>
    <property type="molecule type" value="Genomic_DNA"/>
</dbReference>
<feature type="chain" id="PRO_5030871644" evidence="1">
    <location>
        <begin position="18"/>
        <end position="317"/>
    </location>
</feature>
<dbReference type="AlphaFoldDB" id="A0A7X6JY95"/>
<proteinExistence type="predicted"/>
<gene>
    <name evidence="3" type="ORF">HCU73_06415</name>
</gene>
<keyword evidence="1" id="KW-0732">Signal</keyword>
<dbReference type="SUPFAM" id="SSF53474">
    <property type="entry name" value="alpha/beta-Hydrolases"/>
    <property type="match status" value="1"/>
</dbReference>
<dbReference type="PANTHER" id="PTHR43265">
    <property type="entry name" value="ESTERASE ESTD"/>
    <property type="match status" value="1"/>
</dbReference>
<dbReference type="Pfam" id="PF12146">
    <property type="entry name" value="Hydrolase_4"/>
    <property type="match status" value="1"/>
</dbReference>
<accession>A0A7X6JY95</accession>
<name>A0A7X6JY95_9RHOB</name>
<keyword evidence="3" id="KW-0378">Hydrolase</keyword>
<dbReference type="Proteomes" id="UP000526408">
    <property type="component" value="Unassembled WGS sequence"/>
</dbReference>
<dbReference type="PANTHER" id="PTHR43265:SF1">
    <property type="entry name" value="ESTERASE ESTD"/>
    <property type="match status" value="1"/>
</dbReference>
<reference evidence="3 4" key="1">
    <citation type="submission" date="2020-04" db="EMBL/GenBank/DDBJ databases">
        <authorList>
            <person name="Yoon J."/>
        </authorList>
    </citation>
    <scope>NUCLEOTIDE SEQUENCE [LARGE SCALE GENOMIC DNA]</scope>
    <source>
        <strain evidence="3 4">KMU-115</strain>
    </source>
</reference>
<dbReference type="Gene3D" id="3.40.50.1820">
    <property type="entry name" value="alpha/beta hydrolase"/>
    <property type="match status" value="1"/>
</dbReference>
<organism evidence="3 4">
    <name type="scientific">Roseicyclus persicicus</name>
    <dbReference type="NCBI Taxonomy" id="2650661"/>
    <lineage>
        <taxon>Bacteria</taxon>
        <taxon>Pseudomonadati</taxon>
        <taxon>Pseudomonadota</taxon>
        <taxon>Alphaproteobacteria</taxon>
        <taxon>Rhodobacterales</taxon>
        <taxon>Roseobacteraceae</taxon>
        <taxon>Roseicyclus</taxon>
    </lineage>
</organism>
<dbReference type="RefSeq" id="WP_168622606.1">
    <property type="nucleotide sequence ID" value="NZ_JAAZQQ010000002.1"/>
</dbReference>
<feature type="domain" description="Serine aminopeptidase S33" evidence="2">
    <location>
        <begin position="68"/>
        <end position="156"/>
    </location>
</feature>